<protein>
    <recommendedName>
        <fullName evidence="5">Molybdopterin molybdenumtransferase</fullName>
        <ecNumber evidence="5">2.10.1.1</ecNumber>
    </recommendedName>
</protein>
<comment type="caution">
    <text evidence="8">The sequence shown here is derived from an EMBL/GenBank/DDBJ whole genome shotgun (WGS) entry which is preliminary data.</text>
</comment>
<comment type="cofactor">
    <cofactor evidence="5">
        <name>Mg(2+)</name>
        <dbReference type="ChEBI" id="CHEBI:18420"/>
    </cofactor>
</comment>
<feature type="region of interest" description="Disordered" evidence="6">
    <location>
        <begin position="87"/>
        <end position="130"/>
    </location>
</feature>
<dbReference type="CDD" id="cd00887">
    <property type="entry name" value="MoeA"/>
    <property type="match status" value="1"/>
</dbReference>
<dbReference type="SUPFAM" id="SSF63867">
    <property type="entry name" value="MoeA C-terminal domain-like"/>
    <property type="match status" value="1"/>
</dbReference>
<dbReference type="UniPathway" id="UPA00344"/>
<dbReference type="InterPro" id="IPR001453">
    <property type="entry name" value="MoaB/Mog_dom"/>
</dbReference>
<dbReference type="RefSeq" id="WP_168886490.1">
    <property type="nucleotide sequence ID" value="NZ_JABAHY010000002.1"/>
</dbReference>
<comment type="pathway">
    <text evidence="5">Cofactor biosynthesis; molybdopterin biosynthesis.</text>
</comment>
<comment type="catalytic activity">
    <reaction evidence="4">
        <text>adenylyl-molybdopterin + molybdate = Mo-molybdopterin + AMP + H(+)</text>
        <dbReference type="Rhea" id="RHEA:35047"/>
        <dbReference type="ChEBI" id="CHEBI:15378"/>
        <dbReference type="ChEBI" id="CHEBI:36264"/>
        <dbReference type="ChEBI" id="CHEBI:62727"/>
        <dbReference type="ChEBI" id="CHEBI:71302"/>
        <dbReference type="ChEBI" id="CHEBI:456215"/>
        <dbReference type="EC" id="2.10.1.1"/>
    </reaction>
</comment>
<sequence length="416" mass="42824">MIPLEEARGLAAAQAALSPVQVPVEQGLGCVLAEPVRTLLPIPHADTSAMDGWAVTADPPGQGWEVSPIAATGPADILEPLQSGQAAGVVTGSPIPEGASSVLRSEHSRRDEQGRLHAEPETPDLSPGRNIRTRAAEADQGEELLAAGDLLTPLRAATAAVAGVDTLLVRPRPRAQIIATGTEVISSGIPAPGEVRDSFSMALPALLTAMGAQPQGQILRNPDDAEALAASLAPGPDSPELVVTVGGTAHSPADPLRRALAARSAQILFPAVDMRPGHPVVLAQLPESAPGQATYVLGLPGNPLAGYAALTAIGLPLINALRGFPESAAAQPRRMRAGQDLEPARKGTRLLPVRYTPNGVVPAGFDRPHMMRGLAHAQAFAIVPTGDRGEGIPAGAPVDCLPIPTQQEVGIQPWDD</sequence>
<gene>
    <name evidence="8" type="ORF">HGQ17_02960</name>
</gene>
<evidence type="ECO:0000256" key="4">
    <source>
        <dbReference type="ARBA" id="ARBA00047317"/>
    </source>
</evidence>
<keyword evidence="5 8" id="KW-0808">Transferase</keyword>
<evidence type="ECO:0000313" key="8">
    <source>
        <dbReference type="EMBL" id="NLS08978.1"/>
    </source>
</evidence>
<dbReference type="Gene3D" id="2.40.340.10">
    <property type="entry name" value="MoeA, C-terminal, domain IV"/>
    <property type="match status" value="1"/>
</dbReference>
<proteinExistence type="inferred from homology"/>
<keyword evidence="5" id="KW-0501">Molybdenum cofactor biosynthesis</keyword>
<dbReference type="Proteomes" id="UP000523139">
    <property type="component" value="Unassembled WGS sequence"/>
</dbReference>
<comment type="similarity">
    <text evidence="2 5">Belongs to the MoeA family.</text>
</comment>
<dbReference type="GO" id="GO:0046872">
    <property type="term" value="F:metal ion binding"/>
    <property type="evidence" value="ECO:0007669"/>
    <property type="project" value="UniProtKB-UniRule"/>
</dbReference>
<reference evidence="8 9" key="1">
    <citation type="submission" date="2020-04" db="EMBL/GenBank/DDBJ databases">
        <title>Nesterenkonia sp. nov., isolated from marine sediment.</title>
        <authorList>
            <person name="Zhang G."/>
        </authorList>
    </citation>
    <scope>NUCLEOTIDE SEQUENCE [LARGE SCALE GENOMIC DNA]</scope>
    <source>
        <strain evidence="8 9">MY13</strain>
    </source>
</reference>
<keyword evidence="5" id="KW-0479">Metal-binding</keyword>
<evidence type="ECO:0000256" key="2">
    <source>
        <dbReference type="ARBA" id="ARBA00010763"/>
    </source>
</evidence>
<dbReference type="GO" id="GO:0005829">
    <property type="term" value="C:cytosol"/>
    <property type="evidence" value="ECO:0007669"/>
    <property type="project" value="TreeGrafter"/>
</dbReference>
<dbReference type="PANTHER" id="PTHR10192:SF5">
    <property type="entry name" value="GEPHYRIN"/>
    <property type="match status" value="1"/>
</dbReference>
<dbReference type="EC" id="2.10.1.1" evidence="5"/>
<evidence type="ECO:0000256" key="1">
    <source>
        <dbReference type="ARBA" id="ARBA00002901"/>
    </source>
</evidence>
<keyword evidence="3 5" id="KW-0500">Molybdenum</keyword>
<dbReference type="Pfam" id="PF00994">
    <property type="entry name" value="MoCF_biosynth"/>
    <property type="match status" value="1"/>
</dbReference>
<evidence type="ECO:0000259" key="7">
    <source>
        <dbReference type="SMART" id="SM00852"/>
    </source>
</evidence>
<dbReference type="Gene3D" id="3.40.980.10">
    <property type="entry name" value="MoaB/Mog-like domain"/>
    <property type="match status" value="1"/>
</dbReference>
<dbReference type="SMART" id="SM00852">
    <property type="entry name" value="MoCF_biosynth"/>
    <property type="match status" value="1"/>
</dbReference>
<evidence type="ECO:0000256" key="3">
    <source>
        <dbReference type="ARBA" id="ARBA00022505"/>
    </source>
</evidence>
<dbReference type="PANTHER" id="PTHR10192">
    <property type="entry name" value="MOLYBDOPTERIN BIOSYNTHESIS PROTEIN"/>
    <property type="match status" value="1"/>
</dbReference>
<dbReference type="InterPro" id="IPR038987">
    <property type="entry name" value="MoeA-like"/>
</dbReference>
<evidence type="ECO:0000313" key="9">
    <source>
        <dbReference type="Proteomes" id="UP000523139"/>
    </source>
</evidence>
<dbReference type="InterPro" id="IPR005110">
    <property type="entry name" value="MoeA_linker/N"/>
</dbReference>
<dbReference type="GO" id="GO:0061599">
    <property type="term" value="F:molybdopterin molybdotransferase activity"/>
    <property type="evidence" value="ECO:0007669"/>
    <property type="project" value="UniProtKB-UniRule"/>
</dbReference>
<comment type="function">
    <text evidence="1 5">Catalyzes the insertion of molybdate into adenylated molybdopterin with the concomitant release of AMP.</text>
</comment>
<dbReference type="EMBL" id="JABAHY010000002">
    <property type="protein sequence ID" value="NLS08978.1"/>
    <property type="molecule type" value="Genomic_DNA"/>
</dbReference>
<organism evidence="8 9">
    <name type="scientific">Nesterenkonia sedimenti</name>
    <dbReference type="NCBI Taxonomy" id="1463632"/>
    <lineage>
        <taxon>Bacteria</taxon>
        <taxon>Bacillati</taxon>
        <taxon>Actinomycetota</taxon>
        <taxon>Actinomycetes</taxon>
        <taxon>Micrococcales</taxon>
        <taxon>Micrococcaceae</taxon>
        <taxon>Nesterenkonia</taxon>
    </lineage>
</organism>
<name>A0A7X8YCU7_9MICC</name>
<accession>A0A7X8YCU7</accession>
<dbReference type="InterPro" id="IPR036135">
    <property type="entry name" value="MoeA_linker/N_sf"/>
</dbReference>
<evidence type="ECO:0000256" key="6">
    <source>
        <dbReference type="SAM" id="MobiDB-lite"/>
    </source>
</evidence>
<dbReference type="InterPro" id="IPR036688">
    <property type="entry name" value="MoeA_C_domain_IV_sf"/>
</dbReference>
<evidence type="ECO:0000256" key="5">
    <source>
        <dbReference type="RuleBase" id="RU365090"/>
    </source>
</evidence>
<keyword evidence="9" id="KW-1185">Reference proteome</keyword>
<keyword evidence="5" id="KW-0460">Magnesium</keyword>
<dbReference type="SUPFAM" id="SSF53218">
    <property type="entry name" value="Molybdenum cofactor biosynthesis proteins"/>
    <property type="match status" value="1"/>
</dbReference>
<dbReference type="Gene3D" id="3.90.105.10">
    <property type="entry name" value="Molybdopterin biosynthesis moea protein, domain 2"/>
    <property type="match status" value="1"/>
</dbReference>
<dbReference type="GO" id="GO:0006777">
    <property type="term" value="P:Mo-molybdopterin cofactor biosynthetic process"/>
    <property type="evidence" value="ECO:0007669"/>
    <property type="project" value="UniProtKB-UniRule"/>
</dbReference>
<dbReference type="InterPro" id="IPR036425">
    <property type="entry name" value="MoaB/Mog-like_dom_sf"/>
</dbReference>
<feature type="domain" description="MoaB/Mog" evidence="7">
    <location>
        <begin position="176"/>
        <end position="320"/>
    </location>
</feature>
<dbReference type="Pfam" id="PF03453">
    <property type="entry name" value="MoeA_N"/>
    <property type="match status" value="1"/>
</dbReference>
<dbReference type="Gene3D" id="2.170.190.11">
    <property type="entry name" value="Molybdopterin biosynthesis moea protein, domain 3"/>
    <property type="match status" value="1"/>
</dbReference>
<dbReference type="AlphaFoldDB" id="A0A7X8YCU7"/>
<feature type="compositionally biased region" description="Basic and acidic residues" evidence="6">
    <location>
        <begin position="104"/>
        <end position="120"/>
    </location>
</feature>
<dbReference type="SUPFAM" id="SSF63882">
    <property type="entry name" value="MoeA N-terminal region -like"/>
    <property type="match status" value="1"/>
</dbReference>